<sequence>MSDNAAVLTLPDILDGLEALYTKYVVFPNEHCAPTAALWAAHTWRVNDAYASPRLVFQSATPASGKTRGLEVTAHVSFNARMTISSSTAALFRRIGSAHHNGQTPPTICFDETDAVFGGGRPSEQTEQLRGLMNSGYKRGATVDRCEGDASEMKVIEWPVFAPLAMAGLSGNLPDTITTRAIVIDMKKRTSKERVQPYRERSVKAEVEPLVRGLAQWAQDDACSLAGVYPDMPRGVEDRAAEVWEPLIAIADQAGGQWPKRAREACTAFVFKPRGGTPPMGIELLSDIRKVMGHGGDSEYRTVDRIRTTELLEKLRALSESPWGELDAGHGLSPRKLSRLLDAYDVRPITFRDSLSSTAKGYQVASNDRQAGLADAWDRYLSPPEPTAPHTPSPKSVTTVTTVTPQVDALPIGNPSNRVTVTPKPVTDSPSPVTSKVTDVTDVTDFQRMATRQAVLNSLSPNVASNLGAIMRQVKDATGSGATTGDELDQLEKEGTVYRDAKGHYLLTRKQAS</sequence>
<feature type="compositionally biased region" description="Pro residues" evidence="1">
    <location>
        <begin position="383"/>
        <end position="392"/>
    </location>
</feature>
<dbReference type="InterPro" id="IPR022081">
    <property type="entry name" value="DUF3631"/>
</dbReference>
<dbReference type="GeneID" id="82881014"/>
<feature type="region of interest" description="Disordered" evidence="1">
    <location>
        <begin position="379"/>
        <end position="398"/>
    </location>
</feature>
<accession>A0AB73B773</accession>
<dbReference type="AlphaFoldDB" id="A0AB73B773"/>
<dbReference type="Proteomes" id="UP000315353">
    <property type="component" value="Unassembled WGS sequence"/>
</dbReference>
<dbReference type="Pfam" id="PF12307">
    <property type="entry name" value="DUF3631"/>
    <property type="match status" value="1"/>
</dbReference>
<comment type="caution">
    <text evidence="3">The sequence shown here is derived from an EMBL/GenBank/DDBJ whole genome shotgun (WGS) entry which is preliminary data.</text>
</comment>
<evidence type="ECO:0000313" key="4">
    <source>
        <dbReference type="Proteomes" id="UP000315353"/>
    </source>
</evidence>
<dbReference type="EMBL" id="BJNB01000015">
    <property type="protein sequence ID" value="GEB97675.1"/>
    <property type="molecule type" value="Genomic_DNA"/>
</dbReference>
<evidence type="ECO:0000256" key="1">
    <source>
        <dbReference type="SAM" id="MobiDB-lite"/>
    </source>
</evidence>
<feature type="domain" description="DUF3631" evidence="2">
    <location>
        <begin position="186"/>
        <end position="380"/>
    </location>
</feature>
<proteinExistence type="predicted"/>
<evidence type="ECO:0000313" key="3">
    <source>
        <dbReference type="EMBL" id="GEB97675.1"/>
    </source>
</evidence>
<evidence type="ECO:0000259" key="2">
    <source>
        <dbReference type="Pfam" id="PF12307"/>
    </source>
</evidence>
<dbReference type="RefSeq" id="WP_075730394.1">
    <property type="nucleotide sequence ID" value="NZ_BJNB01000015.1"/>
</dbReference>
<gene>
    <name evidence="3" type="ORF">CFL01nite_11700</name>
</gene>
<name>A0AB73B773_CORFL</name>
<organism evidence="3 4">
    <name type="scientific">Corynebacterium flavescens</name>
    <dbReference type="NCBI Taxonomy" id="28028"/>
    <lineage>
        <taxon>Bacteria</taxon>
        <taxon>Bacillati</taxon>
        <taxon>Actinomycetota</taxon>
        <taxon>Actinomycetes</taxon>
        <taxon>Mycobacteriales</taxon>
        <taxon>Corynebacteriaceae</taxon>
        <taxon>Corynebacterium</taxon>
    </lineage>
</organism>
<reference evidence="3 4" key="1">
    <citation type="submission" date="2019-06" db="EMBL/GenBank/DDBJ databases">
        <title>Whole genome shotgun sequence of Corynebacterium flavescens NBRC 14136.</title>
        <authorList>
            <person name="Hosoyama A."/>
            <person name="Uohara A."/>
            <person name="Ohji S."/>
            <person name="Ichikawa N."/>
        </authorList>
    </citation>
    <scope>NUCLEOTIDE SEQUENCE [LARGE SCALE GENOMIC DNA]</scope>
    <source>
        <strain evidence="3 4">NBRC 14136</strain>
    </source>
</reference>
<protein>
    <recommendedName>
        <fullName evidence="2">DUF3631 domain-containing protein</fullName>
    </recommendedName>
</protein>